<gene>
    <name evidence="1" type="ORF">LOD99_1995</name>
</gene>
<evidence type="ECO:0000313" key="2">
    <source>
        <dbReference type="Proteomes" id="UP001165289"/>
    </source>
</evidence>
<organism evidence="1 2">
    <name type="scientific">Oopsacas minuta</name>
    <dbReference type="NCBI Taxonomy" id="111878"/>
    <lineage>
        <taxon>Eukaryota</taxon>
        <taxon>Metazoa</taxon>
        <taxon>Porifera</taxon>
        <taxon>Hexactinellida</taxon>
        <taxon>Hexasterophora</taxon>
        <taxon>Lyssacinosida</taxon>
        <taxon>Leucopsacidae</taxon>
        <taxon>Oopsacas</taxon>
    </lineage>
</organism>
<dbReference type="PANTHER" id="PTHR21243">
    <property type="entry name" value="PROTEIN SCAI"/>
    <property type="match status" value="1"/>
</dbReference>
<protein>
    <submittedName>
        <fullName evidence="1">Uncharacterized protein</fullName>
    </submittedName>
</protein>
<dbReference type="Pfam" id="PF12070">
    <property type="entry name" value="SCAI"/>
    <property type="match status" value="2"/>
</dbReference>
<keyword evidence="2" id="KW-1185">Reference proteome</keyword>
<proteinExistence type="predicted"/>
<evidence type="ECO:0000313" key="1">
    <source>
        <dbReference type="EMBL" id="KAI6655496.1"/>
    </source>
</evidence>
<dbReference type="GO" id="GO:0006351">
    <property type="term" value="P:DNA-templated transcription"/>
    <property type="evidence" value="ECO:0007669"/>
    <property type="project" value="InterPro"/>
</dbReference>
<dbReference type="EMBL" id="JAKMXF010000188">
    <property type="protein sequence ID" value="KAI6655496.1"/>
    <property type="molecule type" value="Genomic_DNA"/>
</dbReference>
<sequence>MEAQSLSEDDLGEDTEEIEIEHTPDITKVIQPENTYSKEVVMKYDELCRISNDLFSRILQLPAYTADSTRWKSLFFQAFSQFDILWQYQQQQRQALDLRRYQIGEIGSRIAHLYMSYYIHTSQIKFLRESFSFYNAILKRDYFDWEVQTEVDVGNLMHKKLRSFSRAIQVSFFLENFSSVQDYLTRLSDIIQKTSSGKGESVPEEYAHVLSEFSSFLSYVCLPIEDDTLLEISPFQTLPAHTPARSDTITFSLGQAVLVGGNTKQSKLIDYTIDHYRMNSLLHRVTREDGIETMITHIHKISTISLIEVLSGISNTLSPHQALLLYISGESTAYSSSYSSIQQTGELHPSYTTNSILLPVHKNSSSIPLQQHDQLFMEDIYPFLRRPLFLLIDCPGFLSQTELSFPDRFHQPFICIMSPPHYPTTIENTMTRGGGLLTLFLSSPLSGLCLICSIQSISTKLAHTALELITQVEDIAFSTLSSLPNLPLSYKQLCTDDTLQYIVKRFLFFWTCIRLHLGFKKDCMPRCYPPIPTILFHSSYLNTELYELFSFLDISDMFMDLSHAIEL</sequence>
<reference evidence="1 2" key="1">
    <citation type="journal article" date="2023" name="BMC Biol.">
        <title>The compact genome of the sponge Oopsacas minuta (Hexactinellida) is lacking key metazoan core genes.</title>
        <authorList>
            <person name="Santini S."/>
            <person name="Schenkelaars Q."/>
            <person name="Jourda C."/>
            <person name="Duchesne M."/>
            <person name="Belahbib H."/>
            <person name="Rocher C."/>
            <person name="Selva M."/>
            <person name="Riesgo A."/>
            <person name="Vervoort M."/>
            <person name="Leys S.P."/>
            <person name="Kodjabachian L."/>
            <person name="Le Bivic A."/>
            <person name="Borchiellini C."/>
            <person name="Claverie J.M."/>
            <person name="Renard E."/>
        </authorList>
    </citation>
    <scope>NUCLEOTIDE SEQUENCE [LARGE SCALE GENOMIC DNA]</scope>
    <source>
        <strain evidence="1">SPO-2</strain>
    </source>
</reference>
<dbReference type="Proteomes" id="UP001165289">
    <property type="component" value="Unassembled WGS sequence"/>
</dbReference>
<dbReference type="GO" id="GO:0003714">
    <property type="term" value="F:transcription corepressor activity"/>
    <property type="evidence" value="ECO:0007669"/>
    <property type="project" value="InterPro"/>
</dbReference>
<comment type="caution">
    <text evidence="1">The sequence shown here is derived from an EMBL/GenBank/DDBJ whole genome shotgun (WGS) entry which is preliminary data.</text>
</comment>
<dbReference type="AlphaFoldDB" id="A0AAV7K5B5"/>
<dbReference type="InterPro" id="IPR022709">
    <property type="entry name" value="SCAI"/>
</dbReference>
<name>A0AAV7K5B5_9METZ</name>
<accession>A0AAV7K5B5</accession>